<organism evidence="2 3">
    <name type="scientific">Neptunomonas japonica JAMM 1380</name>
    <dbReference type="NCBI Taxonomy" id="1441457"/>
    <lineage>
        <taxon>Bacteria</taxon>
        <taxon>Pseudomonadati</taxon>
        <taxon>Pseudomonadota</taxon>
        <taxon>Gammaproteobacteria</taxon>
        <taxon>Oceanospirillales</taxon>
        <taxon>Oceanospirillaceae</taxon>
        <taxon>Neptunomonas</taxon>
    </lineage>
</organism>
<proteinExistence type="predicted"/>
<keyword evidence="1" id="KW-0732">Signal</keyword>
<evidence type="ECO:0000313" key="2">
    <source>
        <dbReference type="EMBL" id="BBB29103.1"/>
    </source>
</evidence>
<protein>
    <recommendedName>
        <fullName evidence="4">Lipoprotein</fullName>
    </recommendedName>
</protein>
<sequence length="65" mass="7242">MQRNITVLSGVLLSSILLMGCSPKVQVAVPNEPININLNVKIEHKILIKVDREIDDLLSDQSDLF</sequence>
<dbReference type="AlphaFoldDB" id="A0A7R6P8A0"/>
<evidence type="ECO:0008006" key="4">
    <source>
        <dbReference type="Google" id="ProtNLM"/>
    </source>
</evidence>
<dbReference type="RefSeq" id="WP_201349737.1">
    <property type="nucleotide sequence ID" value="NZ_AP014546.1"/>
</dbReference>
<feature type="signal peptide" evidence="1">
    <location>
        <begin position="1"/>
        <end position="27"/>
    </location>
</feature>
<dbReference type="Proteomes" id="UP000595332">
    <property type="component" value="Chromosome"/>
</dbReference>
<gene>
    <name evidence="2" type="ORF">NEJAP_1149</name>
</gene>
<dbReference type="Pfam" id="PF13617">
    <property type="entry name" value="Lipoprotein_19"/>
    <property type="match status" value="1"/>
</dbReference>
<evidence type="ECO:0000313" key="3">
    <source>
        <dbReference type="Proteomes" id="UP000595332"/>
    </source>
</evidence>
<dbReference type="EMBL" id="AP014546">
    <property type="protein sequence ID" value="BBB29103.1"/>
    <property type="molecule type" value="Genomic_DNA"/>
</dbReference>
<dbReference type="InterPro" id="IPR025985">
    <property type="entry name" value="YnbE"/>
</dbReference>
<keyword evidence="3" id="KW-1185">Reference proteome</keyword>
<evidence type="ECO:0000256" key="1">
    <source>
        <dbReference type="SAM" id="SignalP"/>
    </source>
</evidence>
<dbReference type="PROSITE" id="PS51257">
    <property type="entry name" value="PROKAR_LIPOPROTEIN"/>
    <property type="match status" value="1"/>
</dbReference>
<feature type="chain" id="PRO_5032580604" description="Lipoprotein" evidence="1">
    <location>
        <begin position="28"/>
        <end position="65"/>
    </location>
</feature>
<accession>A0A7R6P8A0</accession>
<dbReference type="KEGG" id="njp:NEJAP_1149"/>
<reference evidence="2 3" key="1">
    <citation type="journal article" date="2008" name="Int. J. Syst. Evol. Microbiol.">
        <title>Neptunomonas japonica sp. nov., an Osedax japonicus symbiont-like bacterium isolated from sediment adjacent to sperm whale carcasses off Kagoshima, Japan.</title>
        <authorList>
            <person name="Miyazaki M."/>
            <person name="Nogi Y."/>
            <person name="Fujiwara Y."/>
            <person name="Kawato M."/>
            <person name="Kubokawa K."/>
            <person name="Horikoshi K."/>
        </authorList>
    </citation>
    <scope>NUCLEOTIDE SEQUENCE [LARGE SCALE GENOMIC DNA]</scope>
    <source>
        <strain evidence="2 3">JAMM 1380</strain>
    </source>
</reference>
<name>A0A7R6P8A0_9GAMM</name>